<feature type="compositionally biased region" description="Low complexity" evidence="1">
    <location>
        <begin position="613"/>
        <end position="627"/>
    </location>
</feature>
<dbReference type="AlphaFoldDB" id="A0A8H3C5W1"/>
<dbReference type="Proteomes" id="UP000663888">
    <property type="component" value="Unassembled WGS sequence"/>
</dbReference>
<feature type="region of interest" description="Disordered" evidence="1">
    <location>
        <begin position="308"/>
        <end position="359"/>
    </location>
</feature>
<feature type="region of interest" description="Disordered" evidence="1">
    <location>
        <begin position="186"/>
        <end position="239"/>
    </location>
</feature>
<feature type="compositionally biased region" description="Basic and acidic residues" evidence="1">
    <location>
        <begin position="671"/>
        <end position="680"/>
    </location>
</feature>
<sequence length="1153" mass="124198">MSAAGCTTTSPWLRRTPNGLRASKASRSVLHGATPVLATIDERNIGPSRRGFDKPRSPTDELCVPGDVRPLTPSTPPQIAVHPFAAQPSTDDESSEDEFEFRPASPHGLVIDSDEGNTSAKSPPMSPLSFRSRETSATEESTVQIVRARAQRINTARARSHSINEIRQLLSPPPESAAQHLLPPWSPLRIAHPQPDSLGNEPGPSTTLSPGTPVPVSQFSPRSPSSGPLPPPPPRRRSHAIVKDMGSLLEHINEDEHDHLRLNSTGRTTRSVSLPVAAPPCSDSALTVVSLPPPPRPRNRALVRKAVQTHSSSNLHSTPIQSSQLPTPTPPVLVLQPPPRRSTVSECPPPVPPKDPKFVPTLAIPPRRDSLDHHRLSLYSIPWTPVGIPLPPSTATSNFPQSPHSTVFHTVGSPPATPQSASFLPSCKATSVRSSTIREDWQSRASDDRPDRSSNRLSTLSNPFGDFSFLRPYPNNRASGISFSSDISGSSARSPTEAESIPIGLHRATSQDAERDESLLPVTPRSSWLRSGFEVDIRLPQPDEDEEDDESVTEESSRKSTEKSSLLSGRERAKSLTLPYIPIASLNKVDRVLGKGASRALISGVHDHVPHLSSPSSMSSSPENTTPTSAAIVLADPAQQSFLPSTAPPSAFSMGPLGRRLSKKSSPSPSSERRRSEEVPRPSSQATGGLMARMDRFIGRTPSPAGRTRELDSEDEASPPPPILTFPKTIHGRKHSSSDPSTGVAPIPLSGRPSTSNMRTAAERAEMLKKARKIQQVLGDVPPTCGSTGSAFYRVSRAARSEDSLVTPTATTSSAVVVVGGPVDARGHRSTASLSSRPLLALSPALQTDGLLDIKTSANDDFGLGLNEGGMSPVMSTRAEGEDGDVDGPEHEEDEAMLARRAKRAKVAKLNRYLGSRVPANLILGLDENWDYEQGLPEVRSEDGGETGSVWSGRKKRRASDGDYTLLEEDMNDLSVMSSEEKARAVKRKAKMEQMFGEHPPQKLYQVPTGTDTPSRSEVDEDGAELAVDHGAEPLDGPEGGEHYQSYRASFNSLAYFVSTADRDSLEGLYDIVSGPSDDSEAQRNHFAARRKRAAKLSNFFGVSYRDLFGAVLDILESDVKEDKEEGSLSAAETQDLLRKLKSLKAKGQSIHG</sequence>
<feature type="compositionally biased region" description="Low complexity" evidence="1">
    <location>
        <begin position="317"/>
        <end position="326"/>
    </location>
</feature>
<feature type="region of interest" description="Disordered" evidence="1">
    <location>
        <begin position="641"/>
        <end position="761"/>
    </location>
</feature>
<feature type="compositionally biased region" description="Pro residues" evidence="1">
    <location>
        <begin position="327"/>
        <end position="340"/>
    </location>
</feature>
<name>A0A8H3C5W1_9AGAM</name>
<feature type="compositionally biased region" description="Polar residues" evidence="1">
    <location>
        <begin position="1"/>
        <end position="11"/>
    </location>
</feature>
<feature type="region of interest" description="Disordered" evidence="1">
    <location>
        <begin position="1"/>
        <end position="143"/>
    </location>
</feature>
<evidence type="ECO:0000313" key="3">
    <source>
        <dbReference type="Proteomes" id="UP000663888"/>
    </source>
</evidence>
<organism evidence="2 3">
    <name type="scientific">Rhizoctonia solani</name>
    <dbReference type="NCBI Taxonomy" id="456999"/>
    <lineage>
        <taxon>Eukaryota</taxon>
        <taxon>Fungi</taxon>
        <taxon>Dikarya</taxon>
        <taxon>Basidiomycota</taxon>
        <taxon>Agaricomycotina</taxon>
        <taxon>Agaricomycetes</taxon>
        <taxon>Cantharellales</taxon>
        <taxon>Ceratobasidiaceae</taxon>
        <taxon>Rhizoctonia</taxon>
    </lineage>
</organism>
<comment type="caution">
    <text evidence="2">The sequence shown here is derived from an EMBL/GenBank/DDBJ whole genome shotgun (WGS) entry which is preliminary data.</text>
</comment>
<feature type="region of interest" description="Disordered" evidence="1">
    <location>
        <begin position="608"/>
        <end position="627"/>
    </location>
</feature>
<feature type="compositionally biased region" description="Basic and acidic residues" evidence="1">
    <location>
        <begin position="40"/>
        <end position="59"/>
    </location>
</feature>
<accession>A0A8H3C5W1</accession>
<protein>
    <submittedName>
        <fullName evidence="2">Uncharacterized protein</fullName>
    </submittedName>
</protein>
<dbReference type="EMBL" id="CAJMWX010001162">
    <property type="protein sequence ID" value="CAE6472097.1"/>
    <property type="molecule type" value="Genomic_DNA"/>
</dbReference>
<proteinExistence type="predicted"/>
<feature type="compositionally biased region" description="Acidic residues" evidence="1">
    <location>
        <begin position="90"/>
        <end position="99"/>
    </location>
</feature>
<reference evidence="2" key="1">
    <citation type="submission" date="2021-01" db="EMBL/GenBank/DDBJ databases">
        <authorList>
            <person name="Kaushik A."/>
        </authorList>
    </citation>
    <scope>NUCLEOTIDE SEQUENCE</scope>
    <source>
        <strain evidence="2">AG4-R118</strain>
    </source>
</reference>
<feature type="region of interest" description="Disordered" evidence="1">
    <location>
        <begin position="938"/>
        <end position="959"/>
    </location>
</feature>
<feature type="region of interest" description="Disordered" evidence="1">
    <location>
        <begin position="434"/>
        <end position="459"/>
    </location>
</feature>
<evidence type="ECO:0000256" key="1">
    <source>
        <dbReference type="SAM" id="MobiDB-lite"/>
    </source>
</evidence>
<feature type="compositionally biased region" description="Acidic residues" evidence="1">
    <location>
        <begin position="542"/>
        <end position="553"/>
    </location>
</feature>
<evidence type="ECO:0000313" key="2">
    <source>
        <dbReference type="EMBL" id="CAE6472097.1"/>
    </source>
</evidence>
<feature type="compositionally biased region" description="Basic and acidic residues" evidence="1">
    <location>
        <begin position="436"/>
        <end position="454"/>
    </location>
</feature>
<gene>
    <name evidence="2" type="ORF">RDB_LOCUS109155</name>
</gene>
<feature type="compositionally biased region" description="Low complexity" evidence="1">
    <location>
        <begin position="202"/>
        <end position="226"/>
    </location>
</feature>
<feature type="region of interest" description="Disordered" evidence="1">
    <location>
        <begin position="533"/>
        <end position="570"/>
    </location>
</feature>